<name>A0A9W8MXF5_9AGAR</name>
<dbReference type="OrthoDB" id="432970at2759"/>
<proteinExistence type="predicted"/>
<dbReference type="PANTHER" id="PTHR28069">
    <property type="entry name" value="GH20023P"/>
    <property type="match status" value="1"/>
</dbReference>
<dbReference type="AlphaFoldDB" id="A0A9W8MXF5"/>
<dbReference type="EMBL" id="JANKHO010000471">
    <property type="protein sequence ID" value="KAJ3509515.1"/>
    <property type="molecule type" value="Genomic_DNA"/>
</dbReference>
<accession>A0A9W8MXF5</accession>
<comment type="caution">
    <text evidence="2">The sequence shown here is derived from an EMBL/GenBank/DDBJ whole genome shotgun (WGS) entry which is preliminary data.</text>
</comment>
<dbReference type="PANTHER" id="PTHR28069:SF2">
    <property type="entry name" value="GH20023P"/>
    <property type="match status" value="1"/>
</dbReference>
<gene>
    <name evidence="2" type="ORF">NLJ89_g5186</name>
</gene>
<dbReference type="InterPro" id="IPR046824">
    <property type="entry name" value="Mss51-like_C"/>
</dbReference>
<reference evidence="2" key="1">
    <citation type="submission" date="2022-07" db="EMBL/GenBank/DDBJ databases">
        <title>Genome Sequence of Agrocybe chaxingu.</title>
        <authorList>
            <person name="Buettner E."/>
        </authorList>
    </citation>
    <scope>NUCLEOTIDE SEQUENCE</scope>
    <source>
        <strain evidence="2">MP-N11</strain>
    </source>
</reference>
<evidence type="ECO:0000313" key="2">
    <source>
        <dbReference type="EMBL" id="KAJ3509515.1"/>
    </source>
</evidence>
<dbReference type="Proteomes" id="UP001148786">
    <property type="component" value="Unassembled WGS sequence"/>
</dbReference>
<evidence type="ECO:0000313" key="3">
    <source>
        <dbReference type="Proteomes" id="UP001148786"/>
    </source>
</evidence>
<protein>
    <recommendedName>
        <fullName evidence="1">Mitochondrial splicing suppressor 51-like C-terminal domain-containing protein</fullName>
    </recommendedName>
</protein>
<organism evidence="2 3">
    <name type="scientific">Agrocybe chaxingu</name>
    <dbReference type="NCBI Taxonomy" id="84603"/>
    <lineage>
        <taxon>Eukaryota</taxon>
        <taxon>Fungi</taxon>
        <taxon>Dikarya</taxon>
        <taxon>Basidiomycota</taxon>
        <taxon>Agaricomycotina</taxon>
        <taxon>Agaricomycetes</taxon>
        <taxon>Agaricomycetidae</taxon>
        <taxon>Agaricales</taxon>
        <taxon>Agaricineae</taxon>
        <taxon>Strophariaceae</taxon>
        <taxon>Agrocybe</taxon>
    </lineage>
</organism>
<sequence length="266" mass="30201">MNKLCFQDAIFGDFMAGAGQGPFTWAPERTKPEWQSVKGLGWDDFAADLKEKMPETLENALEPMLRAASEWLSMPMSTLLGLEYLNEGDEWTRKDTLEIHVLGAADMEIMNSQVFEEILHRLPRVNALKLTFVGPELLQFSGPQPRTLEMNTCTQCSRQRRKGTQIHHLRKYHDLVKSEGPRFEKPDLAIAFNSDLLIKERIPTMFTAFNEEEARGQVKIFQAAGATLLQGLMPRPNPWGSLLARVEPNKVVGYFAFNGWLSVGFR</sequence>
<feature type="domain" description="Mitochondrial splicing suppressor 51-like C-terminal" evidence="1">
    <location>
        <begin position="75"/>
        <end position="247"/>
    </location>
</feature>
<evidence type="ECO:0000259" key="1">
    <source>
        <dbReference type="Pfam" id="PF20179"/>
    </source>
</evidence>
<keyword evidence="3" id="KW-1185">Reference proteome</keyword>
<dbReference type="Pfam" id="PF20179">
    <property type="entry name" value="MSS51_C"/>
    <property type="match status" value="1"/>
</dbReference>